<dbReference type="CDD" id="cd08500">
    <property type="entry name" value="PBP2_NikA_DppA_OppA_like_4"/>
    <property type="match status" value="1"/>
</dbReference>
<dbReference type="Pfam" id="PF00496">
    <property type="entry name" value="SBP_bac_5"/>
    <property type="match status" value="1"/>
</dbReference>
<dbReference type="RefSeq" id="WP_179789653.1">
    <property type="nucleotide sequence ID" value="NZ_BAAARR010000005.1"/>
</dbReference>
<keyword evidence="4" id="KW-1185">Reference proteome</keyword>
<proteinExistence type="predicted"/>
<feature type="compositionally biased region" description="Basic and acidic residues" evidence="1">
    <location>
        <begin position="55"/>
        <end position="64"/>
    </location>
</feature>
<dbReference type="Proteomes" id="UP000579605">
    <property type="component" value="Unassembled WGS sequence"/>
</dbReference>
<comment type="caution">
    <text evidence="3">The sequence shown here is derived from an EMBL/GenBank/DDBJ whole genome shotgun (WGS) entry which is preliminary data.</text>
</comment>
<dbReference type="GO" id="GO:0015833">
    <property type="term" value="P:peptide transport"/>
    <property type="evidence" value="ECO:0007669"/>
    <property type="project" value="TreeGrafter"/>
</dbReference>
<evidence type="ECO:0000313" key="3">
    <source>
        <dbReference type="EMBL" id="NYH92200.1"/>
    </source>
</evidence>
<name>A0A852ZT77_9ACTN</name>
<dbReference type="GO" id="GO:1904680">
    <property type="term" value="F:peptide transmembrane transporter activity"/>
    <property type="evidence" value="ECO:0007669"/>
    <property type="project" value="TreeGrafter"/>
</dbReference>
<dbReference type="Gene3D" id="3.10.105.10">
    <property type="entry name" value="Dipeptide-binding Protein, Domain 3"/>
    <property type="match status" value="1"/>
</dbReference>
<feature type="domain" description="Solute-binding protein family 5" evidence="2">
    <location>
        <begin position="139"/>
        <end position="557"/>
    </location>
</feature>
<reference evidence="3 4" key="1">
    <citation type="submission" date="2020-07" db="EMBL/GenBank/DDBJ databases">
        <title>Sequencing the genomes of 1000 actinobacteria strains.</title>
        <authorList>
            <person name="Klenk H.-P."/>
        </authorList>
    </citation>
    <scope>NUCLEOTIDE SEQUENCE [LARGE SCALE GENOMIC DNA]</scope>
    <source>
        <strain evidence="3 4">DSM 18448</strain>
    </source>
</reference>
<dbReference type="PANTHER" id="PTHR30290">
    <property type="entry name" value="PERIPLASMIC BINDING COMPONENT OF ABC TRANSPORTER"/>
    <property type="match status" value="1"/>
</dbReference>
<dbReference type="InterPro" id="IPR000914">
    <property type="entry name" value="SBP_5_dom"/>
</dbReference>
<accession>A0A852ZT77</accession>
<evidence type="ECO:0000259" key="2">
    <source>
        <dbReference type="Pfam" id="PF00496"/>
    </source>
</evidence>
<dbReference type="PANTHER" id="PTHR30290:SF62">
    <property type="entry name" value="OLIGOPEPTIDE ABC TRANSPORTER, PERIPLASMIC OLIGOPEPTIDE-BINDING PROTEIN"/>
    <property type="match status" value="1"/>
</dbReference>
<dbReference type="AlphaFoldDB" id="A0A852ZT77"/>
<organism evidence="3 4">
    <name type="scientific">Actinopolymorpha rutila</name>
    <dbReference type="NCBI Taxonomy" id="446787"/>
    <lineage>
        <taxon>Bacteria</taxon>
        <taxon>Bacillati</taxon>
        <taxon>Actinomycetota</taxon>
        <taxon>Actinomycetes</taxon>
        <taxon>Propionibacteriales</taxon>
        <taxon>Actinopolymorphaceae</taxon>
        <taxon>Actinopolymorpha</taxon>
    </lineage>
</organism>
<evidence type="ECO:0000256" key="1">
    <source>
        <dbReference type="SAM" id="MobiDB-lite"/>
    </source>
</evidence>
<dbReference type="InterPro" id="IPR039424">
    <property type="entry name" value="SBP_5"/>
</dbReference>
<dbReference type="SUPFAM" id="SSF53850">
    <property type="entry name" value="Periplasmic binding protein-like II"/>
    <property type="match status" value="1"/>
</dbReference>
<feature type="region of interest" description="Disordered" evidence="1">
    <location>
        <begin position="42"/>
        <end position="71"/>
    </location>
</feature>
<protein>
    <submittedName>
        <fullName evidence="3">Peptide/nickel transport system substrate-binding protein</fullName>
    </submittedName>
</protein>
<dbReference type="Gene3D" id="3.40.190.10">
    <property type="entry name" value="Periplasmic binding protein-like II"/>
    <property type="match status" value="1"/>
</dbReference>
<gene>
    <name evidence="3" type="ORF">F4554_004838</name>
</gene>
<dbReference type="EMBL" id="JACBZH010000001">
    <property type="protein sequence ID" value="NYH92200.1"/>
    <property type="molecule type" value="Genomic_DNA"/>
</dbReference>
<sequence>MRMVTVLRREGHAVTVDRRRFLATTGASAVAFTSLSACNLLSTDPTSGKQSGGGDRGDRGDPGAKEAPSLQKLVRAGKLPPLAERLPKSPLVVTPVERTGSYGGDLTSAILGPAEAVQLYRIVGYDYLMRWSPQWESAPVPNIARSVKASPDARTFTFALREGMRWSNGDPFTAHDIVFVQNDVFNNSELYPAGPTHPGTAQALDDHTVRFNFDEPNGLFLQEQASTMGLDYVTRPSRYLRRFHAKYNPGVAAEAKKEKFAAWTEYFLAKADRWVNPDLPTVFGWRITQGVGDGTRVVLERNPYYWKVDPDGRQLPYIERVVYSVISDPEVLLTHVLAGDVDFQLRPTNTLTNKPVLARRREQGNYRFSRAVPSNMNTMVLCLNLTHGDRVLRNIFRAKDFRIGLSLAINRQEIIDTAYQKQGKPYQAAPRPESEFYDEKFATQYTEYDVAGANQHLDRVLPDKDDKGFRLRPDGRRLTFTVEFANGIWPEYPTVLELIRNYATKVGVDLKIKGEDRALFDVRTGEAQKHDAAVWQGAGGWNDIYLNPYFYLPASAGATYFGRAWWDWYLSGGKNGEEPPEPTRRQLTLFDRLEATADAGERKSLMKQILAIARQEFYAIGINLQPEEYATVNNRLRNVPDKMPNSWVYPTPGPTNPEQYFIT</sequence>
<evidence type="ECO:0000313" key="4">
    <source>
        <dbReference type="Proteomes" id="UP000579605"/>
    </source>
</evidence>